<feature type="compositionally biased region" description="Acidic residues" evidence="4">
    <location>
        <begin position="53"/>
        <end position="70"/>
    </location>
</feature>
<feature type="compositionally biased region" description="Low complexity" evidence="4">
    <location>
        <begin position="71"/>
        <end position="82"/>
    </location>
</feature>
<dbReference type="Pfam" id="PF12796">
    <property type="entry name" value="Ank_2"/>
    <property type="match status" value="1"/>
</dbReference>
<evidence type="ECO:0000256" key="2">
    <source>
        <dbReference type="ARBA" id="ARBA00023043"/>
    </source>
</evidence>
<feature type="compositionally biased region" description="Basic and acidic residues" evidence="4">
    <location>
        <begin position="31"/>
        <end position="52"/>
    </location>
</feature>
<dbReference type="InterPro" id="IPR002110">
    <property type="entry name" value="Ankyrin_rpt"/>
</dbReference>
<evidence type="ECO:0000313" key="6">
    <source>
        <dbReference type="Proteomes" id="UP001480595"/>
    </source>
</evidence>
<feature type="region of interest" description="Disordered" evidence="4">
    <location>
        <begin position="1"/>
        <end position="89"/>
    </location>
</feature>
<proteinExistence type="predicted"/>
<evidence type="ECO:0008006" key="7">
    <source>
        <dbReference type="Google" id="ProtNLM"/>
    </source>
</evidence>
<feature type="region of interest" description="Disordered" evidence="4">
    <location>
        <begin position="283"/>
        <end position="315"/>
    </location>
</feature>
<keyword evidence="2 3" id="KW-0040">ANK repeat</keyword>
<dbReference type="PANTHER" id="PTHR24198">
    <property type="entry name" value="ANKYRIN REPEAT AND PROTEIN KINASE DOMAIN-CONTAINING PROTEIN"/>
    <property type="match status" value="1"/>
</dbReference>
<dbReference type="Gene3D" id="1.25.40.20">
    <property type="entry name" value="Ankyrin repeat-containing domain"/>
    <property type="match status" value="1"/>
</dbReference>
<dbReference type="SUPFAM" id="SSF48403">
    <property type="entry name" value="Ankyrin repeat"/>
    <property type="match status" value="1"/>
</dbReference>
<feature type="compositionally biased region" description="Basic and acidic residues" evidence="4">
    <location>
        <begin position="1"/>
        <end position="18"/>
    </location>
</feature>
<accession>A0ABR1VYB0</accession>
<dbReference type="GeneID" id="92087953"/>
<dbReference type="InterPro" id="IPR036770">
    <property type="entry name" value="Ankyrin_rpt-contain_sf"/>
</dbReference>
<organism evidence="5 6">
    <name type="scientific">Apiospora phragmitis</name>
    <dbReference type="NCBI Taxonomy" id="2905665"/>
    <lineage>
        <taxon>Eukaryota</taxon>
        <taxon>Fungi</taxon>
        <taxon>Dikarya</taxon>
        <taxon>Ascomycota</taxon>
        <taxon>Pezizomycotina</taxon>
        <taxon>Sordariomycetes</taxon>
        <taxon>Xylariomycetidae</taxon>
        <taxon>Amphisphaeriales</taxon>
        <taxon>Apiosporaceae</taxon>
        <taxon>Apiospora</taxon>
    </lineage>
</organism>
<protein>
    <recommendedName>
        <fullName evidence="7">BZIP domain-containing protein</fullName>
    </recommendedName>
</protein>
<dbReference type="PROSITE" id="PS50088">
    <property type="entry name" value="ANK_REPEAT"/>
    <property type="match status" value="1"/>
</dbReference>
<dbReference type="PANTHER" id="PTHR24198:SF165">
    <property type="entry name" value="ANKYRIN REPEAT-CONTAINING PROTEIN-RELATED"/>
    <property type="match status" value="1"/>
</dbReference>
<dbReference type="RefSeq" id="XP_066719168.1">
    <property type="nucleotide sequence ID" value="XM_066854890.1"/>
</dbReference>
<evidence type="ECO:0000256" key="4">
    <source>
        <dbReference type="SAM" id="MobiDB-lite"/>
    </source>
</evidence>
<dbReference type="PROSITE" id="PS50297">
    <property type="entry name" value="ANK_REP_REGION"/>
    <property type="match status" value="1"/>
</dbReference>
<dbReference type="EMBL" id="JAQQWL010000004">
    <property type="protein sequence ID" value="KAK8076209.1"/>
    <property type="molecule type" value="Genomic_DNA"/>
</dbReference>
<feature type="repeat" description="ANK" evidence="3">
    <location>
        <begin position="383"/>
        <end position="408"/>
    </location>
</feature>
<name>A0ABR1VYB0_9PEZI</name>
<evidence type="ECO:0000256" key="1">
    <source>
        <dbReference type="ARBA" id="ARBA00022737"/>
    </source>
</evidence>
<keyword evidence="6" id="KW-1185">Reference proteome</keyword>
<feature type="compositionally biased region" description="Basic and acidic residues" evidence="4">
    <location>
        <begin position="293"/>
        <end position="308"/>
    </location>
</feature>
<comment type="caution">
    <text evidence="5">The sequence shown here is derived from an EMBL/GenBank/DDBJ whole genome shotgun (WGS) entry which is preliminary data.</text>
</comment>
<gene>
    <name evidence="5" type="ORF">PG994_003481</name>
</gene>
<keyword evidence="1" id="KW-0677">Repeat</keyword>
<dbReference type="CDD" id="cd14688">
    <property type="entry name" value="bZIP_YAP"/>
    <property type="match status" value="1"/>
</dbReference>
<dbReference type="SMART" id="SM00248">
    <property type="entry name" value="ANK"/>
    <property type="match status" value="2"/>
</dbReference>
<evidence type="ECO:0000313" key="5">
    <source>
        <dbReference type="EMBL" id="KAK8076209.1"/>
    </source>
</evidence>
<evidence type="ECO:0000256" key="3">
    <source>
        <dbReference type="PROSITE-ProRule" id="PRU00023"/>
    </source>
</evidence>
<sequence>MKPDEDWRNLPDASERRKIQNRLAQRAYRRNMRDRTREVEKLKSQLKKLQEEKQEEQEAPSQTQEDEDYSGSDSGSSTSSVKGDSEAHMDDLNASPIATSEWLGRYFQAWPESTEPERAGCMDIAANGESLTHLNDAACYSDYQLSPDYPQQIIPPRPMLSKGQDIIIPGQSTLAHQHHPMQSNRAMGESMFYPKAAYQMPWPHQNQRNMAFEEIGNQMGSEPSRRLTLPSPLTSLGQPDLAASPHHQRKPSQPTVGRLLNTELRLSSDDLQTLLCRVLGVDNTEAPSPEKSPVLEKRQKQKKDEVGNRKSRSGMLITNIHKTASGAADHQAPAPAAATNAGSSAATQPTSLLHLAVAGGHVDTLRLLLQRLDAAALNARDDRGYTALECAVMEGRTDLVALLLERGAGGGASR</sequence>
<feature type="region of interest" description="Disordered" evidence="4">
    <location>
        <begin position="219"/>
        <end position="255"/>
    </location>
</feature>
<reference evidence="5 6" key="1">
    <citation type="submission" date="2023-01" db="EMBL/GenBank/DDBJ databases">
        <title>Analysis of 21 Apiospora genomes using comparative genomics revels a genus with tremendous synthesis potential of carbohydrate active enzymes and secondary metabolites.</title>
        <authorList>
            <person name="Sorensen T."/>
        </authorList>
    </citation>
    <scope>NUCLEOTIDE SEQUENCE [LARGE SCALE GENOMIC DNA]</scope>
    <source>
        <strain evidence="5 6">CBS 135458</strain>
    </source>
</reference>
<dbReference type="Proteomes" id="UP001480595">
    <property type="component" value="Unassembled WGS sequence"/>
</dbReference>